<feature type="domain" description="ABC3 transporter permease C-terminal" evidence="7">
    <location>
        <begin position="720"/>
        <end position="832"/>
    </location>
</feature>
<feature type="transmembrane region" description="Helical" evidence="6">
    <location>
        <begin position="802"/>
        <end position="828"/>
    </location>
</feature>
<evidence type="ECO:0000256" key="3">
    <source>
        <dbReference type="ARBA" id="ARBA00022692"/>
    </source>
</evidence>
<evidence type="ECO:0000256" key="6">
    <source>
        <dbReference type="SAM" id="Phobius"/>
    </source>
</evidence>
<organism evidence="9 10">
    <name type="scientific">Thioalbus denitrificans</name>
    <dbReference type="NCBI Taxonomy" id="547122"/>
    <lineage>
        <taxon>Bacteria</taxon>
        <taxon>Pseudomonadati</taxon>
        <taxon>Pseudomonadota</taxon>
        <taxon>Gammaproteobacteria</taxon>
        <taxon>Chromatiales</taxon>
        <taxon>Ectothiorhodospiraceae</taxon>
        <taxon>Thioalbus</taxon>
    </lineage>
</organism>
<evidence type="ECO:0000256" key="5">
    <source>
        <dbReference type="ARBA" id="ARBA00023136"/>
    </source>
</evidence>
<feature type="transmembrane region" description="Helical" evidence="6">
    <location>
        <begin position="483"/>
        <end position="507"/>
    </location>
</feature>
<evidence type="ECO:0000313" key="9">
    <source>
        <dbReference type="EMBL" id="RCX26350.1"/>
    </source>
</evidence>
<protein>
    <submittedName>
        <fullName evidence="9">Putative ABC transport system permease protein</fullName>
    </submittedName>
</protein>
<feature type="transmembrane region" description="Helical" evidence="6">
    <location>
        <begin position="362"/>
        <end position="384"/>
    </location>
</feature>
<comment type="caution">
    <text evidence="9">The sequence shown here is derived from an EMBL/GenBank/DDBJ whole genome shotgun (WGS) entry which is preliminary data.</text>
</comment>
<feature type="transmembrane region" description="Helical" evidence="6">
    <location>
        <begin position="428"/>
        <end position="451"/>
    </location>
</feature>
<proteinExistence type="predicted"/>
<feature type="transmembrane region" description="Helical" evidence="6">
    <location>
        <begin position="268"/>
        <end position="288"/>
    </location>
</feature>
<comment type="subcellular location">
    <subcellularLocation>
        <location evidence="1">Cell membrane</location>
        <topology evidence="1">Multi-pass membrane protein</topology>
    </subcellularLocation>
</comment>
<dbReference type="InterPro" id="IPR038766">
    <property type="entry name" value="Membrane_comp_ABC_pdt"/>
</dbReference>
<keyword evidence="2" id="KW-1003">Cell membrane</keyword>
<feature type="transmembrane region" description="Helical" evidence="6">
    <location>
        <begin position="405"/>
        <end position="422"/>
    </location>
</feature>
<evidence type="ECO:0000256" key="1">
    <source>
        <dbReference type="ARBA" id="ARBA00004651"/>
    </source>
</evidence>
<keyword evidence="10" id="KW-1185">Reference proteome</keyword>
<dbReference type="PANTHER" id="PTHR30287">
    <property type="entry name" value="MEMBRANE COMPONENT OF PREDICTED ABC SUPERFAMILY METABOLITE UPTAKE TRANSPORTER"/>
    <property type="match status" value="1"/>
</dbReference>
<keyword evidence="4 6" id="KW-1133">Transmembrane helix</keyword>
<evidence type="ECO:0000259" key="7">
    <source>
        <dbReference type="Pfam" id="PF02687"/>
    </source>
</evidence>
<accession>A0A369BXD1</accession>
<evidence type="ECO:0000256" key="2">
    <source>
        <dbReference type="ARBA" id="ARBA00022475"/>
    </source>
</evidence>
<sequence>MLMQTPRPSLTRQALRLSLRLLKREWRSGELRVLALALVVAVAGITSVGFFTDRIARLLEDQAGELLAADLVVRGSRPLESGLSDQATAAGLEQTRTVSFASVVSSNGRLQLAEVKAVAPGYPLRGQLRTAPAPYAADAPTDAIPAPGEAWLDPRLLAQLGVGVGDPVTVGAAELRVGAVLAFEPDAGSVFFFNFAPRMLMNAADLPATQVIQPGSRVSYRLLVAGPRDAQQRFRDWLEPRLQAGQRLITPRDARPQLRTALDRGGRFLTLSALVSVILAGVAIATAARRYTQRHYDTAAVLRCLGATQPLISRVFTLQLLWLGLAASLAGCLLGYLAQAGLAQFLGDLVAGQLPPPSFAPVPLGFATGLVILLGFALPPLLRLRRVPPVRVLRRDLGPAGTGNRLLYLLATAAVAALVVWHTRDPRLSGMVLGGGAVTLAALYGLALLLVRATGGLRGRVGVAWRFGLANIARRSRGSVAQVLAFGVGIMAMLLLTLVRADLLAGWRDTIPPDAPNQFLINIQPDEVAPLRAFLAGRGHGDPGLHPMVRGRLVGINGRAVTPGDYEETRAQRLVAREFNLSWTGRLAPDNRISAGSWADTERRGGLSVEEGLAETLGIGLGDTLLFRVAEQTFSAPVTSLRTVEWDSFRVNFFVLFPPGVLDGMPATWITSFHLAEKDRALLGALVQRFPSVTIIDVEAVMTQVRSIIERVSLAVEYVFLFTLLAGLVVLYAAIQSTQDERLYEGAVLRTLGARRRVLLQGLAAEFLTLGLLAGLLAALAASAVGYVLAAHVFHLAYHFNPWLWLAGALGGTLGVGIAGVAGTRAVLRQPPLRVLRGL</sequence>
<feature type="transmembrane region" description="Helical" evidence="6">
    <location>
        <begin position="763"/>
        <end position="790"/>
    </location>
</feature>
<keyword evidence="3 6" id="KW-0812">Transmembrane</keyword>
<evidence type="ECO:0000259" key="8">
    <source>
        <dbReference type="Pfam" id="PF12704"/>
    </source>
</evidence>
<dbReference type="GO" id="GO:0005886">
    <property type="term" value="C:plasma membrane"/>
    <property type="evidence" value="ECO:0007669"/>
    <property type="project" value="UniProtKB-SubCell"/>
</dbReference>
<evidence type="ECO:0000256" key="4">
    <source>
        <dbReference type="ARBA" id="ARBA00022989"/>
    </source>
</evidence>
<dbReference type="Proteomes" id="UP000252707">
    <property type="component" value="Unassembled WGS sequence"/>
</dbReference>
<gene>
    <name evidence="9" type="ORF">DFQ59_11060</name>
</gene>
<dbReference type="Pfam" id="PF02687">
    <property type="entry name" value="FtsX"/>
    <property type="match status" value="2"/>
</dbReference>
<feature type="transmembrane region" description="Helical" evidence="6">
    <location>
        <begin position="715"/>
        <end position="735"/>
    </location>
</feature>
<feature type="transmembrane region" description="Helical" evidence="6">
    <location>
        <begin position="33"/>
        <end position="52"/>
    </location>
</feature>
<dbReference type="PANTHER" id="PTHR30287:SF1">
    <property type="entry name" value="INNER MEMBRANE PROTEIN"/>
    <property type="match status" value="1"/>
</dbReference>
<feature type="transmembrane region" description="Helical" evidence="6">
    <location>
        <begin position="320"/>
        <end position="342"/>
    </location>
</feature>
<reference evidence="9 10" key="1">
    <citation type="submission" date="2018-07" db="EMBL/GenBank/DDBJ databases">
        <title>Genomic Encyclopedia of Type Strains, Phase IV (KMG-IV): sequencing the most valuable type-strain genomes for metagenomic binning, comparative biology and taxonomic classification.</title>
        <authorList>
            <person name="Goeker M."/>
        </authorList>
    </citation>
    <scope>NUCLEOTIDE SEQUENCE [LARGE SCALE GENOMIC DNA]</scope>
    <source>
        <strain evidence="9 10">DSM 26407</strain>
    </source>
</reference>
<dbReference type="AlphaFoldDB" id="A0A369BXD1"/>
<dbReference type="Pfam" id="PF12704">
    <property type="entry name" value="MacB_PCD"/>
    <property type="match status" value="1"/>
</dbReference>
<dbReference type="InterPro" id="IPR003838">
    <property type="entry name" value="ABC3_permease_C"/>
</dbReference>
<dbReference type="EMBL" id="QPJY01000010">
    <property type="protein sequence ID" value="RCX26350.1"/>
    <property type="molecule type" value="Genomic_DNA"/>
</dbReference>
<feature type="domain" description="ABC3 transporter permease C-terminal" evidence="7">
    <location>
        <begin position="273"/>
        <end position="389"/>
    </location>
</feature>
<dbReference type="InterPro" id="IPR025857">
    <property type="entry name" value="MacB_PCD"/>
</dbReference>
<feature type="domain" description="MacB-like periplasmic core" evidence="8">
    <location>
        <begin position="35"/>
        <end position="225"/>
    </location>
</feature>
<name>A0A369BXD1_9GAMM</name>
<keyword evidence="5 6" id="KW-0472">Membrane</keyword>
<evidence type="ECO:0000313" key="10">
    <source>
        <dbReference type="Proteomes" id="UP000252707"/>
    </source>
</evidence>